<evidence type="ECO:0000313" key="1">
    <source>
        <dbReference type="EMBL" id="JAH48908.1"/>
    </source>
</evidence>
<proteinExistence type="predicted"/>
<reference evidence="1" key="2">
    <citation type="journal article" date="2015" name="Fish Shellfish Immunol.">
        <title>Early steps in the European eel (Anguilla anguilla)-Vibrio vulnificus interaction in the gills: Role of the RtxA13 toxin.</title>
        <authorList>
            <person name="Callol A."/>
            <person name="Pajuelo D."/>
            <person name="Ebbesson L."/>
            <person name="Teles M."/>
            <person name="MacKenzie S."/>
            <person name="Amaro C."/>
        </authorList>
    </citation>
    <scope>NUCLEOTIDE SEQUENCE</scope>
</reference>
<name>A0A0E9T837_ANGAN</name>
<dbReference type="EMBL" id="GBXM01059669">
    <property type="protein sequence ID" value="JAH48908.1"/>
    <property type="molecule type" value="Transcribed_RNA"/>
</dbReference>
<reference evidence="1" key="1">
    <citation type="submission" date="2014-11" db="EMBL/GenBank/DDBJ databases">
        <authorList>
            <person name="Amaro Gonzalez C."/>
        </authorList>
    </citation>
    <scope>NUCLEOTIDE SEQUENCE</scope>
</reference>
<sequence>MLLNIRRQRVKLTTTMAVKPDRP</sequence>
<dbReference type="AlphaFoldDB" id="A0A0E9T837"/>
<organism evidence="1">
    <name type="scientific">Anguilla anguilla</name>
    <name type="common">European freshwater eel</name>
    <name type="synonym">Muraena anguilla</name>
    <dbReference type="NCBI Taxonomy" id="7936"/>
    <lineage>
        <taxon>Eukaryota</taxon>
        <taxon>Metazoa</taxon>
        <taxon>Chordata</taxon>
        <taxon>Craniata</taxon>
        <taxon>Vertebrata</taxon>
        <taxon>Euteleostomi</taxon>
        <taxon>Actinopterygii</taxon>
        <taxon>Neopterygii</taxon>
        <taxon>Teleostei</taxon>
        <taxon>Anguilliformes</taxon>
        <taxon>Anguillidae</taxon>
        <taxon>Anguilla</taxon>
    </lineage>
</organism>
<accession>A0A0E9T837</accession>
<protein>
    <submittedName>
        <fullName evidence="1">Uncharacterized protein</fullName>
    </submittedName>
</protein>